<dbReference type="EMBL" id="CAADFD010000099">
    <property type="protein sequence ID" value="VFJ65011.1"/>
    <property type="molecule type" value="Genomic_DNA"/>
</dbReference>
<evidence type="ECO:0000313" key="1">
    <source>
        <dbReference type="EMBL" id="VFJ65011.1"/>
    </source>
</evidence>
<reference evidence="1" key="1">
    <citation type="submission" date="2019-02" db="EMBL/GenBank/DDBJ databases">
        <authorList>
            <person name="Gruber-Vodicka R. H."/>
            <person name="Seah K. B. B."/>
        </authorList>
    </citation>
    <scope>NUCLEOTIDE SEQUENCE</scope>
    <source>
        <strain evidence="1">BECK_BZ106</strain>
    </source>
</reference>
<sequence>MVNRGWYHEKQTIGELLGNNVVLDIEGMDRCILNLYQPRLQTGGGVATLFREEHRNAKIASTALMGPKGKIMYAYREMLTLTDPQVLHLKQPLPLGKGQRVEVVILTADEKDSELENIRAGLEARGVTEADVRDAVAWARGQN</sequence>
<organism evidence="1">
    <name type="scientific">Candidatus Kentrum sp. FW</name>
    <dbReference type="NCBI Taxonomy" id="2126338"/>
    <lineage>
        <taxon>Bacteria</taxon>
        <taxon>Pseudomonadati</taxon>
        <taxon>Pseudomonadota</taxon>
        <taxon>Gammaproteobacteria</taxon>
        <taxon>Candidatus Kentrum</taxon>
    </lineage>
</organism>
<protein>
    <submittedName>
        <fullName evidence="1">Uncharacterized protein</fullName>
    </submittedName>
</protein>
<accession>A0A450TDI4</accession>
<name>A0A450TDI4_9GAMM</name>
<proteinExistence type="predicted"/>
<dbReference type="AlphaFoldDB" id="A0A450TDI4"/>
<gene>
    <name evidence="1" type="ORF">BECKFW1821B_GA0114236_109917</name>
</gene>